<dbReference type="Pfam" id="PF13456">
    <property type="entry name" value="RVT_3"/>
    <property type="match status" value="1"/>
</dbReference>
<dbReference type="PROSITE" id="PS50878">
    <property type="entry name" value="RT_POL"/>
    <property type="match status" value="1"/>
</dbReference>
<feature type="domain" description="Reverse transcriptase" evidence="1">
    <location>
        <begin position="161"/>
        <end position="460"/>
    </location>
</feature>
<evidence type="ECO:0000259" key="1">
    <source>
        <dbReference type="PROSITE" id="PS50878"/>
    </source>
</evidence>
<dbReference type="Pfam" id="PF00078">
    <property type="entry name" value="RVT_1"/>
    <property type="match status" value="1"/>
</dbReference>
<dbReference type="CDD" id="cd01650">
    <property type="entry name" value="RT_nLTR_like"/>
    <property type="match status" value="1"/>
</dbReference>
<dbReference type="PANTHER" id="PTHR33116:SF70">
    <property type="entry name" value="NON-LTR RETROELEMENT REVERSE TRANSCRIPTASE-LIKE PROTEIN"/>
    <property type="match status" value="1"/>
</dbReference>
<dbReference type="InterPro" id="IPR036397">
    <property type="entry name" value="RNaseH_sf"/>
</dbReference>
<evidence type="ECO:0000313" key="2">
    <source>
        <dbReference type="EMBL" id="GKV02973.1"/>
    </source>
</evidence>
<dbReference type="InterPro" id="IPR044730">
    <property type="entry name" value="RNase_H-like_dom_plant"/>
</dbReference>
<dbReference type="GO" id="GO:0004523">
    <property type="term" value="F:RNA-DNA hybrid ribonuclease activity"/>
    <property type="evidence" value="ECO:0007669"/>
    <property type="project" value="InterPro"/>
</dbReference>
<dbReference type="SUPFAM" id="SSF56672">
    <property type="entry name" value="DNA/RNA polymerases"/>
    <property type="match status" value="1"/>
</dbReference>
<organism evidence="2 3">
    <name type="scientific">Rubroshorea leprosula</name>
    <dbReference type="NCBI Taxonomy" id="152421"/>
    <lineage>
        <taxon>Eukaryota</taxon>
        <taxon>Viridiplantae</taxon>
        <taxon>Streptophyta</taxon>
        <taxon>Embryophyta</taxon>
        <taxon>Tracheophyta</taxon>
        <taxon>Spermatophyta</taxon>
        <taxon>Magnoliopsida</taxon>
        <taxon>eudicotyledons</taxon>
        <taxon>Gunneridae</taxon>
        <taxon>Pentapetalae</taxon>
        <taxon>rosids</taxon>
        <taxon>malvids</taxon>
        <taxon>Malvales</taxon>
        <taxon>Dipterocarpaceae</taxon>
        <taxon>Rubroshorea</taxon>
    </lineage>
</organism>
<name>A0AAV5IUU6_9ROSI</name>
<dbReference type="Gene3D" id="3.30.420.10">
    <property type="entry name" value="Ribonuclease H-like superfamily/Ribonuclease H"/>
    <property type="match status" value="1"/>
</dbReference>
<dbReference type="CDD" id="cd06222">
    <property type="entry name" value="RNase_H_like"/>
    <property type="match status" value="1"/>
</dbReference>
<accession>A0AAV5IUU6</accession>
<sequence>MSTDALGCKYTWCRMQHGRVKLREQLDRVLMNSAAQVMLRGPKTINLPRTCSDHHLVLLDLDTAASLPPANKPLRFEVSWLSRKEFSRVFSMAWNLHSNDLLQAIQETSRACVAWGKSMFGNIFQKKRLLKARIAGIQNSPRYHNSDRLRDLERELLHECQQVLYEEELLWFQKSRVDWIASGDRNTSFYHLSTVIRHNKNKIGALKKDGVWISDTAILSAHLTQPATLEEIRVALFSMKGLKSPGPDGRSTVDNIIITHEAVHSMKHLKGKKGAMVLKIDLHKDFDNTNWNFLRQVLVDFNFPEQLINLIMFSVTSVQLSVLWNGEPLSFFTPERGLRQGDPLSPYLFILVMEKLAHIIQRRVSTGNWKPFKVSRGGAALSHLFYADDLMLFAKTSESQLSVMMDCLDSFAKSSGLVLNLQKSKLYTSPNVQPTVANALSLACGIPLTSNLGTYLGIPISHGCHSHKKYQYILDKMQQKLANWKSANLRVWLVGWDVVCSEKKASGLGLRAARNNNKAFVSKLGWRIFRGDNALWCQVLRGKYLRGASFFYVMAAQRSSPIWRGILQCRSVLRMGIKWRIGFGENIDFWKDLWVGHKPLNSYWLQGSFEAPPTLKVAEVITQDKEWDLEALHDLVSDELVDAIRAIPLSNSLQNEDNMFWAGTRDGCFLVKSAYQIIQEQRNLQFSNDQAWSWIWRLSSTERIRMFVWLLIRGRVLTNSICFARHIVSSPICPRFESSIETPLHLLRDCYFAKALWGLLGFNTPEFFALDFSTWLKKMSRPPSSNAQDTLPRDTLFLSTIWHLWKARNALMHLSSDRLSLDLRIYVPLLYSMLDGSYNHEMASTSAGGLIRDTIGRWISGFIVNIGSASVLLAELWGLREGLRLCRALNLTHVVAEMDSMIAVRLINEGRDLENSTTNLLLDIRNLMAEFEVCTLQHILREGNSAADFLAALAHSSSPGTTILDSPPTGLYSILIGDSIGASFLRY</sequence>
<dbReference type="GO" id="GO:0003676">
    <property type="term" value="F:nucleic acid binding"/>
    <property type="evidence" value="ECO:0007669"/>
    <property type="project" value="InterPro"/>
</dbReference>
<evidence type="ECO:0000313" key="3">
    <source>
        <dbReference type="Proteomes" id="UP001054252"/>
    </source>
</evidence>
<dbReference type="SUPFAM" id="SSF53098">
    <property type="entry name" value="Ribonuclease H-like"/>
    <property type="match status" value="1"/>
</dbReference>
<dbReference type="Proteomes" id="UP001054252">
    <property type="component" value="Unassembled WGS sequence"/>
</dbReference>
<comment type="caution">
    <text evidence="2">The sequence shown here is derived from an EMBL/GenBank/DDBJ whole genome shotgun (WGS) entry which is preliminary data.</text>
</comment>
<proteinExistence type="predicted"/>
<dbReference type="InterPro" id="IPR002156">
    <property type="entry name" value="RNaseH_domain"/>
</dbReference>
<protein>
    <recommendedName>
        <fullName evidence="1">Reverse transcriptase domain-containing protein</fullName>
    </recommendedName>
</protein>
<dbReference type="InterPro" id="IPR026960">
    <property type="entry name" value="RVT-Znf"/>
</dbReference>
<dbReference type="Pfam" id="PF13966">
    <property type="entry name" value="zf-RVT"/>
    <property type="match status" value="1"/>
</dbReference>
<gene>
    <name evidence="2" type="ORF">SLEP1_g15344</name>
</gene>
<dbReference type="InterPro" id="IPR000477">
    <property type="entry name" value="RT_dom"/>
</dbReference>
<dbReference type="PANTHER" id="PTHR33116">
    <property type="entry name" value="REVERSE TRANSCRIPTASE ZINC-BINDING DOMAIN-CONTAINING PROTEIN-RELATED-RELATED"/>
    <property type="match status" value="1"/>
</dbReference>
<dbReference type="InterPro" id="IPR043502">
    <property type="entry name" value="DNA/RNA_pol_sf"/>
</dbReference>
<dbReference type="InterPro" id="IPR012337">
    <property type="entry name" value="RNaseH-like_sf"/>
</dbReference>
<dbReference type="EMBL" id="BPVZ01000019">
    <property type="protein sequence ID" value="GKV02973.1"/>
    <property type="molecule type" value="Genomic_DNA"/>
</dbReference>
<dbReference type="AlphaFoldDB" id="A0AAV5IUU6"/>
<reference evidence="2 3" key="1">
    <citation type="journal article" date="2021" name="Commun. Biol.">
        <title>The genome of Shorea leprosula (Dipterocarpaceae) highlights the ecological relevance of drought in aseasonal tropical rainforests.</title>
        <authorList>
            <person name="Ng K.K.S."/>
            <person name="Kobayashi M.J."/>
            <person name="Fawcett J.A."/>
            <person name="Hatakeyama M."/>
            <person name="Paape T."/>
            <person name="Ng C.H."/>
            <person name="Ang C.C."/>
            <person name="Tnah L.H."/>
            <person name="Lee C.T."/>
            <person name="Nishiyama T."/>
            <person name="Sese J."/>
            <person name="O'Brien M.J."/>
            <person name="Copetti D."/>
            <person name="Mohd Noor M.I."/>
            <person name="Ong R.C."/>
            <person name="Putra M."/>
            <person name="Sireger I.Z."/>
            <person name="Indrioko S."/>
            <person name="Kosugi Y."/>
            <person name="Izuno A."/>
            <person name="Isagi Y."/>
            <person name="Lee S.L."/>
            <person name="Shimizu K.K."/>
        </authorList>
    </citation>
    <scope>NUCLEOTIDE SEQUENCE [LARGE SCALE GENOMIC DNA]</scope>
    <source>
        <strain evidence="2">214</strain>
    </source>
</reference>
<keyword evidence="3" id="KW-1185">Reference proteome</keyword>